<feature type="region of interest" description="Disordered" evidence="1">
    <location>
        <begin position="46"/>
        <end position="69"/>
    </location>
</feature>
<dbReference type="EMBL" id="JOKJ01000008">
    <property type="protein sequence ID" value="KEQ09083.1"/>
    <property type="molecule type" value="Genomic_DNA"/>
</dbReference>
<dbReference type="AlphaFoldDB" id="A0A922P145"/>
<evidence type="ECO:0000313" key="2">
    <source>
        <dbReference type="EMBL" id="KEQ09083.1"/>
    </source>
</evidence>
<reference evidence="2 3" key="1">
    <citation type="submission" date="2014-06" db="EMBL/GenBank/DDBJ databases">
        <title>Rhizobium pelagicum/R2-400B4.</title>
        <authorList>
            <person name="Kimes N.E."/>
            <person name="Lopez-Perez M."/>
        </authorList>
    </citation>
    <scope>NUCLEOTIDE SEQUENCE [LARGE SCALE GENOMIC DNA]</scope>
    <source>
        <strain evidence="2 3">R2-400B4</strain>
    </source>
</reference>
<name>A0A922P145_9HYPH</name>
<sequence>MSCSLRSLFFRMEEQTHLLSFCSVTATGVDNEVFRGAMVLVKMTCPRSSTAGQKNKNGPDRVSDSSPKRSALFLTKTSMKAEISGETVPSLANAPGNGHLYTVAAIRARRRSLDVRTQF</sequence>
<protein>
    <submittedName>
        <fullName evidence="2">Uncharacterized protein</fullName>
    </submittedName>
</protein>
<gene>
    <name evidence="2" type="ORF">GV68_25295</name>
</gene>
<proteinExistence type="predicted"/>
<organism evidence="2 3">
    <name type="scientific">Pseudorhizobium pelagicum</name>
    <dbReference type="NCBI Taxonomy" id="1509405"/>
    <lineage>
        <taxon>Bacteria</taxon>
        <taxon>Pseudomonadati</taxon>
        <taxon>Pseudomonadota</taxon>
        <taxon>Alphaproteobacteria</taxon>
        <taxon>Hyphomicrobiales</taxon>
        <taxon>Rhizobiaceae</taxon>
        <taxon>Rhizobium/Agrobacterium group</taxon>
        <taxon>Pseudorhizobium</taxon>
    </lineage>
</organism>
<feature type="compositionally biased region" description="Polar residues" evidence="1">
    <location>
        <begin position="46"/>
        <end position="56"/>
    </location>
</feature>
<accession>A0A922P145</accession>
<dbReference type="Proteomes" id="UP000052167">
    <property type="component" value="Unassembled WGS sequence"/>
</dbReference>
<feature type="compositionally biased region" description="Basic and acidic residues" evidence="1">
    <location>
        <begin position="57"/>
        <end position="67"/>
    </location>
</feature>
<evidence type="ECO:0000256" key="1">
    <source>
        <dbReference type="SAM" id="MobiDB-lite"/>
    </source>
</evidence>
<keyword evidence="3" id="KW-1185">Reference proteome</keyword>
<evidence type="ECO:0000313" key="3">
    <source>
        <dbReference type="Proteomes" id="UP000052167"/>
    </source>
</evidence>
<comment type="caution">
    <text evidence="2">The sequence shown here is derived from an EMBL/GenBank/DDBJ whole genome shotgun (WGS) entry which is preliminary data.</text>
</comment>